<proteinExistence type="predicted"/>
<evidence type="ECO:0000313" key="1">
    <source>
        <dbReference type="EMBL" id="CAD6501679.1"/>
    </source>
</evidence>
<comment type="caution">
    <text evidence="1">The sequence shown here is derived from an EMBL/GenBank/DDBJ whole genome shotgun (WGS) entry which is preliminary data.</text>
</comment>
<reference evidence="1" key="1">
    <citation type="submission" date="2020-10" db="EMBL/GenBank/DDBJ databases">
        <authorList>
            <person name="Muller C M."/>
        </authorList>
    </citation>
    <scope>NUCLEOTIDE SEQUENCE</scope>
    <source>
        <strain evidence="1">THUN-12</strain>
    </source>
</reference>
<sequence>MSSPNFKLSYCRR</sequence>
<protein>
    <submittedName>
        <fullName evidence="1">BgTH12-01929</fullName>
    </submittedName>
</protein>
<dbReference type="EMBL" id="CAJHIT010000005">
    <property type="protein sequence ID" value="CAD6501679.1"/>
    <property type="molecule type" value="Genomic_DNA"/>
</dbReference>
<organism evidence="1 2">
    <name type="scientific">Blumeria graminis f. sp. triticale</name>
    <dbReference type="NCBI Taxonomy" id="1689686"/>
    <lineage>
        <taxon>Eukaryota</taxon>
        <taxon>Fungi</taxon>
        <taxon>Dikarya</taxon>
        <taxon>Ascomycota</taxon>
        <taxon>Pezizomycotina</taxon>
        <taxon>Leotiomycetes</taxon>
        <taxon>Erysiphales</taxon>
        <taxon>Erysiphaceae</taxon>
        <taxon>Blumeria</taxon>
    </lineage>
</organism>
<gene>
    <name evidence="1" type="ORF">BGTH12_LOCUS3037</name>
</gene>
<name>A0A9W4D032_BLUGR</name>
<accession>A0A9W4D032</accession>
<evidence type="ECO:0000313" key="2">
    <source>
        <dbReference type="Proteomes" id="UP000683417"/>
    </source>
</evidence>
<dbReference type="Proteomes" id="UP000683417">
    <property type="component" value="Unassembled WGS sequence"/>
</dbReference>